<proteinExistence type="predicted"/>
<reference evidence="2 3" key="1">
    <citation type="submission" date="2019-02" db="EMBL/GenBank/DDBJ databases">
        <title>Deep-cultivation of Planctomycetes and their phenomic and genomic characterization uncovers novel biology.</title>
        <authorList>
            <person name="Wiegand S."/>
            <person name="Jogler M."/>
            <person name="Boedeker C."/>
            <person name="Pinto D."/>
            <person name="Vollmers J."/>
            <person name="Rivas-Marin E."/>
            <person name="Kohn T."/>
            <person name="Peeters S.H."/>
            <person name="Heuer A."/>
            <person name="Rast P."/>
            <person name="Oberbeckmann S."/>
            <person name="Bunk B."/>
            <person name="Jeske O."/>
            <person name="Meyerdierks A."/>
            <person name="Storesund J.E."/>
            <person name="Kallscheuer N."/>
            <person name="Luecker S."/>
            <person name="Lage O.M."/>
            <person name="Pohl T."/>
            <person name="Merkel B.J."/>
            <person name="Hornburger P."/>
            <person name="Mueller R.-W."/>
            <person name="Bruemmer F."/>
            <person name="Labrenz M."/>
            <person name="Spormann A.M."/>
            <person name="Op den Camp H."/>
            <person name="Overmann J."/>
            <person name="Amann R."/>
            <person name="Jetten M.S.M."/>
            <person name="Mascher T."/>
            <person name="Medema M.H."/>
            <person name="Devos D.P."/>
            <person name="Kaster A.-K."/>
            <person name="Ovreas L."/>
            <person name="Rohde M."/>
            <person name="Galperin M.Y."/>
            <person name="Jogler C."/>
        </authorList>
    </citation>
    <scope>NUCLEOTIDE SEQUENCE [LARGE SCALE GENOMIC DNA]</scope>
    <source>
        <strain evidence="2 3">HG66A1</strain>
    </source>
</reference>
<keyword evidence="1" id="KW-0812">Transmembrane</keyword>
<keyword evidence="1" id="KW-0472">Membrane</keyword>
<organism evidence="2 3">
    <name type="scientific">Gimesia chilikensis</name>
    <dbReference type="NCBI Taxonomy" id="2605989"/>
    <lineage>
        <taxon>Bacteria</taxon>
        <taxon>Pseudomonadati</taxon>
        <taxon>Planctomycetota</taxon>
        <taxon>Planctomycetia</taxon>
        <taxon>Planctomycetales</taxon>
        <taxon>Planctomycetaceae</taxon>
        <taxon>Gimesia</taxon>
    </lineage>
</organism>
<evidence type="ECO:0000313" key="3">
    <source>
        <dbReference type="Proteomes" id="UP000320421"/>
    </source>
</evidence>
<dbReference type="Proteomes" id="UP000320421">
    <property type="component" value="Chromosome"/>
</dbReference>
<sequence>MMHELLSLLILAQEEKTESVAIHAIVPFVVGTVLILMGRHNIVNRTAQGKKTIGGKMLGIKTDYEGTSAVQMGWIRILCGLFVIGVGIYLIMK</sequence>
<feature type="transmembrane region" description="Helical" evidence="1">
    <location>
        <begin position="74"/>
        <end position="92"/>
    </location>
</feature>
<name>A0A517PHY2_9PLAN</name>
<gene>
    <name evidence="2" type="ORF">HG66A1_07220</name>
</gene>
<keyword evidence="3" id="KW-1185">Reference proteome</keyword>
<accession>A0A517PHY2</accession>
<dbReference type="EMBL" id="CP036266">
    <property type="protein sequence ID" value="QDT18959.1"/>
    <property type="molecule type" value="Genomic_DNA"/>
</dbReference>
<dbReference type="RefSeq" id="WP_145180871.1">
    <property type="nucleotide sequence ID" value="NZ_CP036266.1"/>
</dbReference>
<dbReference type="AlphaFoldDB" id="A0A517PHY2"/>
<evidence type="ECO:0000256" key="1">
    <source>
        <dbReference type="SAM" id="Phobius"/>
    </source>
</evidence>
<protein>
    <submittedName>
        <fullName evidence="2">Uncharacterized protein</fullName>
    </submittedName>
</protein>
<dbReference type="OrthoDB" id="9912213at2"/>
<evidence type="ECO:0000313" key="2">
    <source>
        <dbReference type="EMBL" id="QDT18959.1"/>
    </source>
</evidence>
<feature type="transmembrane region" description="Helical" evidence="1">
    <location>
        <begin position="20"/>
        <end position="38"/>
    </location>
</feature>
<keyword evidence="1" id="KW-1133">Transmembrane helix</keyword>